<feature type="transmembrane region" description="Helical" evidence="1">
    <location>
        <begin position="55"/>
        <end position="73"/>
    </location>
</feature>
<keyword evidence="1" id="KW-0472">Membrane</keyword>
<proteinExistence type="predicted"/>
<protein>
    <submittedName>
        <fullName evidence="2">Uncharacterized protein</fullName>
    </submittedName>
</protein>
<name>A0A6B2R0P8_9BURK</name>
<organism evidence="2">
    <name type="scientific">Sheuella amnicola</name>
    <dbReference type="NCBI Taxonomy" id="2707330"/>
    <lineage>
        <taxon>Bacteria</taxon>
        <taxon>Pseudomonadati</taxon>
        <taxon>Pseudomonadota</taxon>
        <taxon>Betaproteobacteria</taxon>
        <taxon>Burkholderiales</taxon>
        <taxon>Alcaligenaceae</taxon>
        <taxon>Sheuella</taxon>
    </lineage>
</organism>
<dbReference type="AlphaFoldDB" id="A0A6B2R0P8"/>
<dbReference type="EMBL" id="JAAGRN010000006">
    <property type="protein sequence ID" value="NDY83713.1"/>
    <property type="molecule type" value="Genomic_DNA"/>
</dbReference>
<keyword evidence="1" id="KW-1133">Transmembrane helix</keyword>
<reference evidence="2" key="1">
    <citation type="submission" date="2020-02" db="EMBL/GenBank/DDBJ databases">
        <authorList>
            <person name="Chen W.-M."/>
        </authorList>
    </citation>
    <scope>NUCLEOTIDE SEQUENCE</scope>
    <source>
        <strain evidence="2">NBD-18</strain>
    </source>
</reference>
<comment type="caution">
    <text evidence="2">The sequence shown here is derived from an EMBL/GenBank/DDBJ whole genome shotgun (WGS) entry which is preliminary data.</text>
</comment>
<evidence type="ECO:0000256" key="1">
    <source>
        <dbReference type="SAM" id="Phobius"/>
    </source>
</evidence>
<keyword evidence="1" id="KW-0812">Transmembrane</keyword>
<accession>A0A6B2R0P8</accession>
<gene>
    <name evidence="2" type="ORF">G3I67_10755</name>
</gene>
<sequence>MDEEITHKEIYERLVSVEDKVDRIDENTKEVTAAFSAAKGAFIVLEVMGKIAKPILWITGVCSAIAVLWNEFWKR</sequence>
<evidence type="ECO:0000313" key="2">
    <source>
        <dbReference type="EMBL" id="NDY83713.1"/>
    </source>
</evidence>
<dbReference type="RefSeq" id="WP_163655166.1">
    <property type="nucleotide sequence ID" value="NZ_JAAGRN010000006.1"/>
</dbReference>